<dbReference type="CDD" id="cd02224">
    <property type="entry name" value="cupin_SPO2919-like"/>
    <property type="match status" value="1"/>
</dbReference>
<keyword evidence="1" id="KW-0479">Metal-binding</keyword>
<proteinExistence type="predicted"/>
<sequence>MPKIDVSALPFVARGGYPPPHDKLVAGRSRKRLGDEAGLTQFGVNLTMLKPGAFSSLRHWHENQDEFVFLIEGELTLIEDEGETVLRSGDAAGFKAGVANGHHLVNRSNSDAVYLEIGTRTAREQAHFSDVDLFVVADEDGVHYSRKDGGRL</sequence>
<dbReference type="InterPro" id="IPR051610">
    <property type="entry name" value="GPI/OXD"/>
</dbReference>
<dbReference type="InterPro" id="IPR014710">
    <property type="entry name" value="RmlC-like_jellyroll"/>
</dbReference>
<feature type="domain" description="Cupin type-2" evidence="2">
    <location>
        <begin position="46"/>
        <end position="117"/>
    </location>
</feature>
<dbReference type="SUPFAM" id="SSF51182">
    <property type="entry name" value="RmlC-like cupins"/>
    <property type="match status" value="1"/>
</dbReference>
<protein>
    <submittedName>
        <fullName evidence="3">Transcriptional regulator</fullName>
    </submittedName>
</protein>
<dbReference type="InterPro" id="IPR013096">
    <property type="entry name" value="Cupin_2"/>
</dbReference>
<keyword evidence="4" id="KW-1185">Reference proteome</keyword>
<gene>
    <name evidence="3" type="ORF">GCM10007874_65590</name>
</gene>
<evidence type="ECO:0000259" key="2">
    <source>
        <dbReference type="Pfam" id="PF07883"/>
    </source>
</evidence>
<evidence type="ECO:0000313" key="4">
    <source>
        <dbReference type="Proteomes" id="UP001156882"/>
    </source>
</evidence>
<dbReference type="EMBL" id="BSPC01000075">
    <property type="protein sequence ID" value="GLS23538.1"/>
    <property type="molecule type" value="Genomic_DNA"/>
</dbReference>
<dbReference type="InterPro" id="IPR011051">
    <property type="entry name" value="RmlC_Cupin_sf"/>
</dbReference>
<evidence type="ECO:0000256" key="1">
    <source>
        <dbReference type="ARBA" id="ARBA00022723"/>
    </source>
</evidence>
<evidence type="ECO:0000313" key="3">
    <source>
        <dbReference type="EMBL" id="GLS23538.1"/>
    </source>
</evidence>
<reference evidence="4" key="1">
    <citation type="journal article" date="2019" name="Int. J. Syst. Evol. Microbiol.">
        <title>The Global Catalogue of Microorganisms (GCM) 10K type strain sequencing project: providing services to taxonomists for standard genome sequencing and annotation.</title>
        <authorList>
            <consortium name="The Broad Institute Genomics Platform"/>
            <consortium name="The Broad Institute Genome Sequencing Center for Infectious Disease"/>
            <person name="Wu L."/>
            <person name="Ma J."/>
        </authorList>
    </citation>
    <scope>NUCLEOTIDE SEQUENCE [LARGE SCALE GENOMIC DNA]</scope>
    <source>
        <strain evidence="4">NBRC 101365</strain>
    </source>
</reference>
<name>A0ABQ6CT29_9HYPH</name>
<dbReference type="Gene3D" id="2.60.120.10">
    <property type="entry name" value="Jelly Rolls"/>
    <property type="match status" value="1"/>
</dbReference>
<dbReference type="PANTHER" id="PTHR35848:SF9">
    <property type="entry name" value="SLL1358 PROTEIN"/>
    <property type="match status" value="1"/>
</dbReference>
<dbReference type="Pfam" id="PF07883">
    <property type="entry name" value="Cupin_2"/>
    <property type="match status" value="1"/>
</dbReference>
<dbReference type="RefSeq" id="WP_284316470.1">
    <property type="nucleotide sequence ID" value="NZ_BSPC01000075.1"/>
</dbReference>
<organism evidence="3 4">
    <name type="scientific">Labrys miyagiensis</name>
    <dbReference type="NCBI Taxonomy" id="346912"/>
    <lineage>
        <taxon>Bacteria</taxon>
        <taxon>Pseudomonadati</taxon>
        <taxon>Pseudomonadota</taxon>
        <taxon>Alphaproteobacteria</taxon>
        <taxon>Hyphomicrobiales</taxon>
        <taxon>Xanthobacteraceae</taxon>
        <taxon>Labrys</taxon>
    </lineage>
</organism>
<accession>A0ABQ6CT29</accession>
<dbReference type="Proteomes" id="UP001156882">
    <property type="component" value="Unassembled WGS sequence"/>
</dbReference>
<dbReference type="PANTHER" id="PTHR35848">
    <property type="entry name" value="OXALATE-BINDING PROTEIN"/>
    <property type="match status" value="1"/>
</dbReference>
<comment type="caution">
    <text evidence="3">The sequence shown here is derived from an EMBL/GenBank/DDBJ whole genome shotgun (WGS) entry which is preliminary data.</text>
</comment>